<dbReference type="PANTHER" id="PTHR24198">
    <property type="entry name" value="ANKYRIN REPEAT AND PROTEIN KINASE DOMAIN-CONTAINING PROTEIN"/>
    <property type="match status" value="1"/>
</dbReference>
<keyword evidence="1" id="KW-0677">Repeat</keyword>
<proteinExistence type="predicted"/>
<dbReference type="Gene3D" id="1.25.40.20">
    <property type="entry name" value="Ankyrin repeat-containing domain"/>
    <property type="match status" value="3"/>
</dbReference>
<dbReference type="InterPro" id="IPR002110">
    <property type="entry name" value="Ankyrin_rpt"/>
</dbReference>
<dbReference type="InterPro" id="IPR036770">
    <property type="entry name" value="Ankyrin_rpt-contain_sf"/>
</dbReference>
<keyword evidence="2" id="KW-0040">ANK repeat</keyword>
<accession>A0A7R8WSN9</accession>
<dbReference type="PROSITE" id="PS50297">
    <property type="entry name" value="ANK_REP_REGION"/>
    <property type="match status" value="6"/>
</dbReference>
<sequence length="411" mass="44689">MDPSVELSPDPAVSTVGHEQEQGELPESGNLSSAGMSCSAFPNVGQEQEPVFSLIRHPGSSKVAFKTGDEDPVLLPLVKRRDFTLYRKRTYKLQTVSPDISFLLSSDPSFPIRYAAASGSLSFYHWKVKEIITVTYEGIGKVSMTWLHLFALLPGYHPVVKLLIDHAADPNAVDSLHHQTPLYLANTRATATVLIDNGAEVNVIDKWSQTPLLLARQRNRHSVVDVLLDNGADPNISGWYEQTPLLLAARHGHHSTTELLLSNGVDPNIPDSNKRTPLLLASQYGHHSIAELLLANGADPNIPDSDNQTPLLLASQHGHHSIAELLLGNGADPNIPDSNKRTPLLLASQYGHHSIAELLLGNGVDPNIPDSNKRTPLLLASQYDYHSIAELLLANGADVLAADIFDKTPLI</sequence>
<dbReference type="PANTHER" id="PTHR24198:SF165">
    <property type="entry name" value="ANKYRIN REPEAT-CONTAINING PROTEIN-RELATED"/>
    <property type="match status" value="1"/>
</dbReference>
<dbReference type="SUPFAM" id="SSF48403">
    <property type="entry name" value="Ankyrin repeat"/>
    <property type="match status" value="1"/>
</dbReference>
<evidence type="ECO:0000256" key="1">
    <source>
        <dbReference type="ARBA" id="ARBA00022737"/>
    </source>
</evidence>
<gene>
    <name evidence="4" type="ORF">CTOB1V02_LOCUS15250</name>
</gene>
<evidence type="ECO:0000256" key="2">
    <source>
        <dbReference type="ARBA" id="ARBA00023043"/>
    </source>
</evidence>
<dbReference type="OrthoDB" id="5314041at2759"/>
<dbReference type="PROSITE" id="PS50088">
    <property type="entry name" value="ANK_REPEAT"/>
    <property type="match status" value="6"/>
</dbReference>
<feature type="non-terminal residue" evidence="4">
    <location>
        <position position="1"/>
    </location>
</feature>
<protein>
    <submittedName>
        <fullName evidence="4">Uncharacterized protein</fullName>
    </submittedName>
</protein>
<dbReference type="Pfam" id="PF12796">
    <property type="entry name" value="Ank_2"/>
    <property type="match status" value="1"/>
</dbReference>
<dbReference type="Pfam" id="PF00023">
    <property type="entry name" value="Ank"/>
    <property type="match status" value="4"/>
</dbReference>
<dbReference type="EMBL" id="OB688109">
    <property type="protein sequence ID" value="CAD7237435.1"/>
    <property type="molecule type" value="Genomic_DNA"/>
</dbReference>
<dbReference type="GO" id="GO:0005737">
    <property type="term" value="C:cytoplasm"/>
    <property type="evidence" value="ECO:0007669"/>
    <property type="project" value="TreeGrafter"/>
</dbReference>
<name>A0A7R8WSN9_9CRUS</name>
<dbReference type="SMART" id="SM00248">
    <property type="entry name" value="ANK"/>
    <property type="match status" value="8"/>
</dbReference>
<organism evidence="4">
    <name type="scientific">Cyprideis torosa</name>
    <dbReference type="NCBI Taxonomy" id="163714"/>
    <lineage>
        <taxon>Eukaryota</taxon>
        <taxon>Metazoa</taxon>
        <taxon>Ecdysozoa</taxon>
        <taxon>Arthropoda</taxon>
        <taxon>Crustacea</taxon>
        <taxon>Oligostraca</taxon>
        <taxon>Ostracoda</taxon>
        <taxon>Podocopa</taxon>
        <taxon>Podocopida</taxon>
        <taxon>Cytherocopina</taxon>
        <taxon>Cytheroidea</taxon>
        <taxon>Cytherideidae</taxon>
        <taxon>Cyprideis</taxon>
    </lineage>
</organism>
<reference evidence="4" key="1">
    <citation type="submission" date="2020-11" db="EMBL/GenBank/DDBJ databases">
        <authorList>
            <person name="Tran Van P."/>
        </authorList>
    </citation>
    <scope>NUCLEOTIDE SEQUENCE</scope>
</reference>
<feature type="region of interest" description="Disordered" evidence="3">
    <location>
        <begin position="1"/>
        <end position="39"/>
    </location>
</feature>
<dbReference type="AlphaFoldDB" id="A0A7R8WSN9"/>
<evidence type="ECO:0000256" key="3">
    <source>
        <dbReference type="SAM" id="MobiDB-lite"/>
    </source>
</evidence>
<evidence type="ECO:0000313" key="4">
    <source>
        <dbReference type="EMBL" id="CAD7237435.1"/>
    </source>
</evidence>